<sequence length="330" mass="35829">MDELSAFAGREVIRVLRDEGADLSAAFSRLRDVLTGDLLAACARLQSEFESTAKPTGDFERDGLRVAIRSVQLVQEHDGQFTSELWAELDRRQLAGFELSSSLVRGLLNTLVASSATAAIALVIAFIYGIFVLPQFASTYAAMGAELPSLTAAVLGGGGWIVLILVLLMMAASILAFPLQPGWGIGRHRRAWRLDLFSKRAVFCRAVANDYRRFLFVCYAATLVAAGIHPRKSLAAAAREAGIYTDLDFESAEASAMMATLPTQLMSADRLGHLREELATQRGLQADAIAKSIEGLQLRTAILMRGLLYFLVATLVIAMYLPIFKLGSII</sequence>
<feature type="transmembrane region" description="Helical" evidence="1">
    <location>
        <begin position="107"/>
        <end position="133"/>
    </location>
</feature>
<keyword evidence="3" id="KW-1185">Reference proteome</keyword>
<keyword evidence="1" id="KW-1133">Transmembrane helix</keyword>
<keyword evidence="1" id="KW-0812">Transmembrane</keyword>
<gene>
    <name evidence="2" type="ORF">HNQ60_004436</name>
</gene>
<comment type="caution">
    <text evidence="2">The sequence shown here is derived from an EMBL/GenBank/DDBJ whole genome shotgun (WGS) entry which is preliminary data.</text>
</comment>
<keyword evidence="1" id="KW-0472">Membrane</keyword>
<dbReference type="EMBL" id="JACHHZ010000005">
    <property type="protein sequence ID" value="MBB6095546.1"/>
    <property type="molecule type" value="Genomic_DNA"/>
</dbReference>
<organism evidence="2 3">
    <name type="scientific">Povalibacter uvarum</name>
    <dbReference type="NCBI Taxonomy" id="732238"/>
    <lineage>
        <taxon>Bacteria</taxon>
        <taxon>Pseudomonadati</taxon>
        <taxon>Pseudomonadota</taxon>
        <taxon>Gammaproteobacteria</taxon>
        <taxon>Steroidobacterales</taxon>
        <taxon>Steroidobacteraceae</taxon>
        <taxon>Povalibacter</taxon>
    </lineage>
</organism>
<reference evidence="2 3" key="1">
    <citation type="submission" date="2020-08" db="EMBL/GenBank/DDBJ databases">
        <title>Genomic Encyclopedia of Type Strains, Phase IV (KMG-IV): sequencing the most valuable type-strain genomes for metagenomic binning, comparative biology and taxonomic classification.</title>
        <authorList>
            <person name="Goeker M."/>
        </authorList>
    </citation>
    <scope>NUCLEOTIDE SEQUENCE [LARGE SCALE GENOMIC DNA]</scope>
    <source>
        <strain evidence="2 3">DSM 26723</strain>
    </source>
</reference>
<evidence type="ECO:0000256" key="1">
    <source>
        <dbReference type="SAM" id="Phobius"/>
    </source>
</evidence>
<protein>
    <submittedName>
        <fullName evidence="2">Type IV pilus assembly protein PilC</fullName>
    </submittedName>
</protein>
<feature type="transmembrane region" description="Helical" evidence="1">
    <location>
        <begin position="306"/>
        <end position="324"/>
    </location>
</feature>
<evidence type="ECO:0000313" key="3">
    <source>
        <dbReference type="Proteomes" id="UP000588068"/>
    </source>
</evidence>
<dbReference type="AlphaFoldDB" id="A0A841HRM0"/>
<dbReference type="RefSeq" id="WP_184334903.1">
    <property type="nucleotide sequence ID" value="NZ_JACHHZ010000005.1"/>
</dbReference>
<feature type="transmembrane region" description="Helical" evidence="1">
    <location>
        <begin position="153"/>
        <end position="179"/>
    </location>
</feature>
<name>A0A841HRM0_9GAMM</name>
<dbReference type="Proteomes" id="UP000588068">
    <property type="component" value="Unassembled WGS sequence"/>
</dbReference>
<accession>A0A841HRM0</accession>
<evidence type="ECO:0000313" key="2">
    <source>
        <dbReference type="EMBL" id="MBB6095546.1"/>
    </source>
</evidence>
<proteinExistence type="predicted"/>